<keyword evidence="3 4" id="KW-0732">Signal</keyword>
<dbReference type="SUPFAM" id="SSF53850">
    <property type="entry name" value="Periplasmic binding protein-like II"/>
    <property type="match status" value="1"/>
</dbReference>
<dbReference type="PANTHER" id="PTHR30085">
    <property type="entry name" value="AMINO ACID ABC TRANSPORTER PERMEASE"/>
    <property type="match status" value="1"/>
</dbReference>
<dbReference type="CDD" id="cd13688">
    <property type="entry name" value="PBP2_GltI_DEBP"/>
    <property type="match status" value="1"/>
</dbReference>
<evidence type="ECO:0000259" key="6">
    <source>
        <dbReference type="SMART" id="SM00079"/>
    </source>
</evidence>
<dbReference type="SMART" id="SM00062">
    <property type="entry name" value="PBPb"/>
    <property type="match status" value="1"/>
</dbReference>
<dbReference type="InterPro" id="IPR001320">
    <property type="entry name" value="Iontro_rcpt_C"/>
</dbReference>
<evidence type="ECO:0000256" key="1">
    <source>
        <dbReference type="ARBA" id="ARBA00010333"/>
    </source>
</evidence>
<dbReference type="Pfam" id="PF00497">
    <property type="entry name" value="SBP_bac_3"/>
    <property type="match status" value="1"/>
</dbReference>
<evidence type="ECO:0000313" key="8">
    <source>
        <dbReference type="Proteomes" id="UP000243463"/>
    </source>
</evidence>
<dbReference type="GO" id="GO:0030288">
    <property type="term" value="C:outer membrane-bounded periplasmic space"/>
    <property type="evidence" value="ECO:0007669"/>
    <property type="project" value="TreeGrafter"/>
</dbReference>
<dbReference type="GO" id="GO:0006865">
    <property type="term" value="P:amino acid transport"/>
    <property type="evidence" value="ECO:0007669"/>
    <property type="project" value="TreeGrafter"/>
</dbReference>
<dbReference type="PANTHER" id="PTHR30085:SF2">
    <property type="entry name" value="GLUTAMATE_ASPARTATE IMPORT SOLUTE-BINDING PROTEIN"/>
    <property type="match status" value="1"/>
</dbReference>
<dbReference type="EMBL" id="FZLN01000001">
    <property type="protein sequence ID" value="SNQ28435.1"/>
    <property type="molecule type" value="Genomic_DNA"/>
</dbReference>
<comment type="similarity">
    <text evidence="1">Belongs to the bacterial solute-binding protein 3 family.</text>
</comment>
<dbReference type="Gene3D" id="3.40.190.10">
    <property type="entry name" value="Periplasmic binding protein-like II"/>
    <property type="match status" value="2"/>
</dbReference>
<dbReference type="SMART" id="SM00079">
    <property type="entry name" value="PBPe"/>
    <property type="match status" value="1"/>
</dbReference>
<reference evidence="8" key="1">
    <citation type="submission" date="2017-06" db="EMBL/GenBank/DDBJ databases">
        <authorList>
            <person name="Varghese N."/>
            <person name="Submissions S."/>
        </authorList>
    </citation>
    <scope>NUCLEOTIDE SEQUENCE [LARGE SCALE GENOMIC DNA]</scope>
    <source>
        <strain evidence="8">ANC 5114</strain>
    </source>
</reference>
<feature type="signal peptide" evidence="4">
    <location>
        <begin position="1"/>
        <end position="26"/>
    </location>
</feature>
<feature type="domain" description="Solute-binding protein family 3/N-terminal" evidence="5">
    <location>
        <begin position="38"/>
        <end position="269"/>
    </location>
</feature>
<sequence length="297" mass="32111">MKMVSKTALFSAMVITTLSGMTQVHAADTLMKIKTTGKIVIGHRESSDPISYVSGGKPVGYALDICNNIAAEVKKQLKLPNLKVEYKAVTSSTRVPELLAGNIDMECGSTTNSKQRQEQVAFSINYYATEVRMAVKAASGIKSISDLNGKAVVTTQGTTSDKYIKMNEKGQNVNVQNIYGKDHADSFAILASGRAAAFVMDDNILAGLIAKSSTPKAFAIVGPILSSEPYGIMLPKADPQFKAVVDRVVLGMWKSGQMDQLYKKWFLSPIPPKNISLNMPQSESYKQLKAHPNDAGI</sequence>
<organism evidence="7 8">
    <name type="scientific">Acinetobacter apis</name>
    <dbReference type="NCBI Taxonomy" id="1229165"/>
    <lineage>
        <taxon>Bacteria</taxon>
        <taxon>Pseudomonadati</taxon>
        <taxon>Pseudomonadota</taxon>
        <taxon>Gammaproteobacteria</taxon>
        <taxon>Moraxellales</taxon>
        <taxon>Moraxellaceae</taxon>
        <taxon>Acinetobacter</taxon>
    </lineage>
</organism>
<dbReference type="Proteomes" id="UP000243463">
    <property type="component" value="Unassembled WGS sequence"/>
</dbReference>
<dbReference type="GO" id="GO:0005576">
    <property type="term" value="C:extracellular region"/>
    <property type="evidence" value="ECO:0007669"/>
    <property type="project" value="TreeGrafter"/>
</dbReference>
<dbReference type="AlphaFoldDB" id="A0A217ED46"/>
<feature type="domain" description="Ionotropic glutamate receptor C-terminal" evidence="6">
    <location>
        <begin position="38"/>
        <end position="268"/>
    </location>
</feature>
<dbReference type="GO" id="GO:0016020">
    <property type="term" value="C:membrane"/>
    <property type="evidence" value="ECO:0007669"/>
    <property type="project" value="InterPro"/>
</dbReference>
<dbReference type="InterPro" id="IPR001638">
    <property type="entry name" value="Solute-binding_3/MltF_N"/>
</dbReference>
<feature type="chain" id="PRO_5013279071" evidence="4">
    <location>
        <begin position="27"/>
        <end position="297"/>
    </location>
</feature>
<protein>
    <submittedName>
        <fullName evidence="7">Amino acid ABC transporter substrate-binding protein, PAAT family</fullName>
    </submittedName>
</protein>
<dbReference type="OrthoDB" id="7240770at2"/>
<gene>
    <name evidence="7" type="ORF">SAMN05444584_0358</name>
</gene>
<accession>A0A217ED46</accession>
<keyword evidence="2" id="KW-0813">Transport</keyword>
<dbReference type="InterPro" id="IPR051455">
    <property type="entry name" value="Bact_solute-bind_prot3"/>
</dbReference>
<dbReference type="GO" id="GO:0015276">
    <property type="term" value="F:ligand-gated monoatomic ion channel activity"/>
    <property type="evidence" value="ECO:0007669"/>
    <property type="project" value="InterPro"/>
</dbReference>
<evidence type="ECO:0000256" key="2">
    <source>
        <dbReference type="ARBA" id="ARBA00022448"/>
    </source>
</evidence>
<name>A0A217ED46_9GAMM</name>
<evidence type="ECO:0000313" key="7">
    <source>
        <dbReference type="EMBL" id="SNQ28435.1"/>
    </source>
</evidence>
<evidence type="ECO:0000259" key="5">
    <source>
        <dbReference type="SMART" id="SM00062"/>
    </source>
</evidence>
<keyword evidence="8" id="KW-1185">Reference proteome</keyword>
<evidence type="ECO:0000256" key="3">
    <source>
        <dbReference type="ARBA" id="ARBA00022729"/>
    </source>
</evidence>
<evidence type="ECO:0000256" key="4">
    <source>
        <dbReference type="SAM" id="SignalP"/>
    </source>
</evidence>
<proteinExistence type="inferred from homology"/>